<feature type="non-terminal residue" evidence="1">
    <location>
        <position position="1"/>
    </location>
</feature>
<dbReference type="Proteomes" id="UP000053584">
    <property type="component" value="Unassembled WGS sequence"/>
</dbReference>
<feature type="non-terminal residue" evidence="1">
    <location>
        <position position="55"/>
    </location>
</feature>
<evidence type="ECO:0000313" key="2">
    <source>
        <dbReference type="Proteomes" id="UP000053584"/>
    </source>
</evidence>
<gene>
    <name evidence="1" type="ORF">N308_05785</name>
</gene>
<organism evidence="1 2">
    <name type="scientific">Struthio camelus australis</name>
    <dbReference type="NCBI Taxonomy" id="441894"/>
    <lineage>
        <taxon>Eukaryota</taxon>
        <taxon>Metazoa</taxon>
        <taxon>Chordata</taxon>
        <taxon>Craniata</taxon>
        <taxon>Vertebrata</taxon>
        <taxon>Euteleostomi</taxon>
        <taxon>Archelosauria</taxon>
        <taxon>Archosauria</taxon>
        <taxon>Dinosauria</taxon>
        <taxon>Saurischia</taxon>
        <taxon>Theropoda</taxon>
        <taxon>Coelurosauria</taxon>
        <taxon>Aves</taxon>
        <taxon>Palaeognathae</taxon>
        <taxon>Struthioniformes</taxon>
        <taxon>Struthionidae</taxon>
        <taxon>Struthio</taxon>
    </lineage>
</organism>
<name>A0A093H7Y5_STRCA</name>
<proteinExistence type="predicted"/>
<sequence length="55" mass="6585">NGHKLKHREFCMITRKHFFTVRVVEHRNRLPMEAVQSPSLEILKTQLDMVLRSLL</sequence>
<evidence type="ECO:0000313" key="1">
    <source>
        <dbReference type="EMBL" id="KFV78713.1"/>
    </source>
</evidence>
<keyword evidence="2" id="KW-1185">Reference proteome</keyword>
<reference evidence="1 2" key="1">
    <citation type="submission" date="2014-04" db="EMBL/GenBank/DDBJ databases">
        <title>Genome evolution of avian class.</title>
        <authorList>
            <person name="Zhang G."/>
            <person name="Li C."/>
        </authorList>
    </citation>
    <scope>NUCLEOTIDE SEQUENCE [LARGE SCALE GENOMIC DNA]</scope>
    <source>
        <strain evidence="1">BGI_N308</strain>
    </source>
</reference>
<dbReference type="AlphaFoldDB" id="A0A093H7Y5"/>
<protein>
    <submittedName>
        <fullName evidence="1">Uncharacterized protein</fullName>
    </submittedName>
</protein>
<accession>A0A093H7Y5</accession>
<dbReference type="EMBL" id="KL206081">
    <property type="protein sequence ID" value="KFV78713.1"/>
    <property type="molecule type" value="Genomic_DNA"/>
</dbReference>